<dbReference type="PANTHER" id="PTHR48475:SF2">
    <property type="entry name" value="RIBONUCLEASE H"/>
    <property type="match status" value="1"/>
</dbReference>
<dbReference type="Pfam" id="PF17919">
    <property type="entry name" value="RT_RNaseH_2"/>
    <property type="match status" value="1"/>
</dbReference>
<organism evidence="3">
    <name type="scientific">Fagus sylvatica</name>
    <name type="common">Beechnut</name>
    <dbReference type="NCBI Taxonomy" id="28930"/>
    <lineage>
        <taxon>Eukaryota</taxon>
        <taxon>Viridiplantae</taxon>
        <taxon>Streptophyta</taxon>
        <taxon>Embryophyta</taxon>
        <taxon>Tracheophyta</taxon>
        <taxon>Spermatophyta</taxon>
        <taxon>Magnoliopsida</taxon>
        <taxon>eudicotyledons</taxon>
        <taxon>Gunneridae</taxon>
        <taxon>Pentapetalae</taxon>
        <taxon>rosids</taxon>
        <taxon>fabids</taxon>
        <taxon>Fagales</taxon>
        <taxon>Fagaceae</taxon>
        <taxon>Fagus</taxon>
    </lineage>
</organism>
<feature type="domain" description="RNase H type-1" evidence="2">
    <location>
        <begin position="123"/>
        <end position="252"/>
    </location>
</feature>
<reference evidence="3" key="1">
    <citation type="submission" date="2018-02" db="EMBL/GenBank/DDBJ databases">
        <authorList>
            <person name="Cohen D.B."/>
            <person name="Kent A.D."/>
        </authorList>
    </citation>
    <scope>NUCLEOTIDE SEQUENCE</scope>
</reference>
<dbReference type="InterPro" id="IPR043502">
    <property type="entry name" value="DNA/RNA_pol_sf"/>
</dbReference>
<feature type="region of interest" description="Disordered" evidence="1">
    <location>
        <begin position="238"/>
        <end position="263"/>
    </location>
</feature>
<dbReference type="PROSITE" id="PS50879">
    <property type="entry name" value="RNASE_H_1"/>
    <property type="match status" value="1"/>
</dbReference>
<dbReference type="Pfam" id="PF13456">
    <property type="entry name" value="RVT_3"/>
    <property type="match status" value="1"/>
</dbReference>
<dbReference type="InterPro" id="IPR041577">
    <property type="entry name" value="RT_RNaseH_2"/>
</dbReference>
<dbReference type="InterPro" id="IPR012337">
    <property type="entry name" value="RNaseH-like_sf"/>
</dbReference>
<dbReference type="EMBL" id="OIVN01000309">
    <property type="protein sequence ID" value="SPC78065.1"/>
    <property type="molecule type" value="Genomic_DNA"/>
</dbReference>
<dbReference type="SUPFAM" id="SSF56672">
    <property type="entry name" value="DNA/RNA polymerases"/>
    <property type="match status" value="1"/>
</dbReference>
<sequence length="263" mass="29538">MPLLLSPPKQSEELYLYLVVSPTAVNSALLREENRQQLPVYYTNRALRGADEGYPPIEKLAFALITAARKLQPYFQAHTIVLIELSEFNIDYRPRAAIKAQALADFMVKFTTKDDEPKEEEEQVSRWTIHINGSSTKNASGVSVILKSPEGNVIKRAICLQYATTNNEAEYEALLTGLKLAKALGATELDIRSDSQLIVGQVNGDYEAKEEWMQQYLNLVQHQMSQFQEVKLTRIPQEQNTTADQLAKSASSDGSNDKMEVVK</sequence>
<proteinExistence type="predicted"/>
<dbReference type="AlphaFoldDB" id="A0A2N9ET67"/>
<dbReference type="InterPro" id="IPR002156">
    <property type="entry name" value="RNaseH_domain"/>
</dbReference>
<dbReference type="Gene3D" id="3.30.420.10">
    <property type="entry name" value="Ribonuclease H-like superfamily/Ribonuclease H"/>
    <property type="match status" value="1"/>
</dbReference>
<dbReference type="CDD" id="cd09279">
    <property type="entry name" value="RNase_HI_like"/>
    <property type="match status" value="1"/>
</dbReference>
<dbReference type="SUPFAM" id="SSF53098">
    <property type="entry name" value="Ribonuclease H-like"/>
    <property type="match status" value="1"/>
</dbReference>
<dbReference type="PANTHER" id="PTHR48475">
    <property type="entry name" value="RIBONUCLEASE H"/>
    <property type="match status" value="1"/>
</dbReference>
<dbReference type="InterPro" id="IPR036397">
    <property type="entry name" value="RNaseH_sf"/>
</dbReference>
<dbReference type="GO" id="GO:0003676">
    <property type="term" value="F:nucleic acid binding"/>
    <property type="evidence" value="ECO:0007669"/>
    <property type="project" value="InterPro"/>
</dbReference>
<evidence type="ECO:0000256" key="1">
    <source>
        <dbReference type="SAM" id="MobiDB-lite"/>
    </source>
</evidence>
<gene>
    <name evidence="3" type="ORF">FSB_LOCUS5947</name>
</gene>
<accession>A0A2N9ET67</accession>
<name>A0A2N9ET67_FAGSY</name>
<evidence type="ECO:0000313" key="3">
    <source>
        <dbReference type="EMBL" id="SPC78065.1"/>
    </source>
</evidence>
<dbReference type="GO" id="GO:0004523">
    <property type="term" value="F:RNA-DNA hybrid ribonuclease activity"/>
    <property type="evidence" value="ECO:0007669"/>
    <property type="project" value="InterPro"/>
</dbReference>
<evidence type="ECO:0000259" key="2">
    <source>
        <dbReference type="PROSITE" id="PS50879"/>
    </source>
</evidence>
<feature type="compositionally biased region" description="Polar residues" evidence="1">
    <location>
        <begin position="238"/>
        <end position="254"/>
    </location>
</feature>
<protein>
    <recommendedName>
        <fullName evidence="2">RNase H type-1 domain-containing protein</fullName>
    </recommendedName>
</protein>